<evidence type="ECO:0008006" key="3">
    <source>
        <dbReference type="Google" id="ProtNLM"/>
    </source>
</evidence>
<dbReference type="EMBL" id="RKMG01000056">
    <property type="protein sequence ID" value="RPA55536.1"/>
    <property type="molecule type" value="Genomic_DNA"/>
</dbReference>
<comment type="caution">
    <text evidence="1">The sequence shown here is derived from an EMBL/GenBank/DDBJ whole genome shotgun (WGS) entry which is preliminary data.</text>
</comment>
<dbReference type="Proteomes" id="UP000273977">
    <property type="component" value="Unassembled WGS sequence"/>
</dbReference>
<protein>
    <recommendedName>
        <fullName evidence="3">DUF4062 domain-containing protein</fullName>
    </recommendedName>
</protein>
<dbReference type="OrthoDB" id="2053534at2"/>
<accession>A0A3N4G4L0</accession>
<dbReference type="AlphaFoldDB" id="A0A3N4G4L0"/>
<evidence type="ECO:0000313" key="1">
    <source>
        <dbReference type="EMBL" id="RPA55536.1"/>
    </source>
</evidence>
<organism evidence="1 2">
    <name type="scientific">Aerococcus agrisoli</name>
    <dbReference type="NCBI Taxonomy" id="2487350"/>
    <lineage>
        <taxon>Bacteria</taxon>
        <taxon>Bacillati</taxon>
        <taxon>Bacillota</taxon>
        <taxon>Bacilli</taxon>
        <taxon>Lactobacillales</taxon>
        <taxon>Aerococcaceae</taxon>
        <taxon>Aerococcus</taxon>
    </lineage>
</organism>
<gene>
    <name evidence="1" type="ORF">EF384_09425</name>
</gene>
<dbReference type="RefSeq" id="WP_123781424.1">
    <property type="nucleotide sequence ID" value="NZ_RKMG01000056.1"/>
</dbReference>
<reference evidence="1 2" key="1">
    <citation type="submission" date="2018-11" db="EMBL/GenBank/DDBJ databases">
        <title>Aerococcus sp. SJQ22, whole genome shotgun sequence.</title>
        <authorList>
            <person name="Sun L."/>
            <person name="Gao X."/>
            <person name="Chen W."/>
            <person name="Huang K."/>
        </authorList>
    </citation>
    <scope>NUCLEOTIDE SEQUENCE [LARGE SCALE GENOMIC DNA]</scope>
    <source>
        <strain evidence="1 2">SJQ22</strain>
    </source>
</reference>
<evidence type="ECO:0000313" key="2">
    <source>
        <dbReference type="Proteomes" id="UP000273977"/>
    </source>
</evidence>
<name>A0A3N4G4L0_9LACT</name>
<keyword evidence="2" id="KW-1185">Reference proteome</keyword>
<sequence>MKEFNNKLKIFISSKIGDTAADQKYMLARSAVKETLESTGLFEVYAFESEGPSVSPATAHFTGALQDSDVCIFLVDNKDGVPPGVKSEIEIVNKYQIPSLYYFCQGDEKEKTQVQLELLKPTEAKHSIINSFSEFIENCAQHLVSDVLLTFKRYRKLQHGQNEISEVDKKIENIEVQMKNPNNNVVLEKEKLVNELCRNYFSNYLFNKKQQQISKKDFDYYCSRYLLTMFENTTIEEFNMNLFLESLSKVLPTPYFEIVEKRWISNQKYYLEDYDASIELLKEALTLAEKKQSEIDEWLVQDILIDLRNREKSIAETKNQYIVKSEGQACLDSRKVKIYYPIIDRNEKNLFEWLEKDRQKSEMQSYSTWSSYGDLSFLSDYIADIYYQAMMFGSLTYINRVYYLIQNLTYHLSLFSDYWPWVMTLLNSTIINLDRKKTTQVMHNFGNLLERMNSEEARKIFQFSNNAMPQHNKFSANLIAMSEVGYYLSDEDFENYWDMLKIQINAWVKEENSMVSLQPYIFQCLKLSN</sequence>
<proteinExistence type="predicted"/>